<gene>
    <name evidence="1" type="ORF">DPMN_095572</name>
</gene>
<dbReference type="Proteomes" id="UP000828390">
    <property type="component" value="Unassembled WGS sequence"/>
</dbReference>
<proteinExistence type="predicted"/>
<protein>
    <submittedName>
        <fullName evidence="1">Uncharacterized protein</fullName>
    </submittedName>
</protein>
<keyword evidence="2" id="KW-1185">Reference proteome</keyword>
<name>A0A9D4R303_DREPO</name>
<dbReference type="EMBL" id="JAIWYP010000003">
    <property type="protein sequence ID" value="KAH3853049.1"/>
    <property type="molecule type" value="Genomic_DNA"/>
</dbReference>
<sequence>MHEHLLKRDEYEKEWIGGPVYLWGANTSPGSGTLAKIDFETTNGLWIKVHDRRKDQPFSQPGDSGAMVCATDSKKTTLYAVAMLVGKSEGSNDPSVPLPRKQVTYYAVLLNEAFQVLNNIYRSEFKLCSDDAGTM</sequence>
<evidence type="ECO:0000313" key="2">
    <source>
        <dbReference type="Proteomes" id="UP000828390"/>
    </source>
</evidence>
<reference evidence="1" key="1">
    <citation type="journal article" date="2019" name="bioRxiv">
        <title>The Genome of the Zebra Mussel, Dreissena polymorpha: A Resource for Invasive Species Research.</title>
        <authorList>
            <person name="McCartney M.A."/>
            <person name="Auch B."/>
            <person name="Kono T."/>
            <person name="Mallez S."/>
            <person name="Zhang Y."/>
            <person name="Obille A."/>
            <person name="Becker A."/>
            <person name="Abrahante J.E."/>
            <person name="Garbe J."/>
            <person name="Badalamenti J.P."/>
            <person name="Herman A."/>
            <person name="Mangelson H."/>
            <person name="Liachko I."/>
            <person name="Sullivan S."/>
            <person name="Sone E.D."/>
            <person name="Koren S."/>
            <person name="Silverstein K.A.T."/>
            <person name="Beckman K.B."/>
            <person name="Gohl D.M."/>
        </authorList>
    </citation>
    <scope>NUCLEOTIDE SEQUENCE</scope>
    <source>
        <strain evidence="1">Duluth1</strain>
        <tissue evidence="1">Whole animal</tissue>
    </source>
</reference>
<organism evidence="1 2">
    <name type="scientific">Dreissena polymorpha</name>
    <name type="common">Zebra mussel</name>
    <name type="synonym">Mytilus polymorpha</name>
    <dbReference type="NCBI Taxonomy" id="45954"/>
    <lineage>
        <taxon>Eukaryota</taxon>
        <taxon>Metazoa</taxon>
        <taxon>Spiralia</taxon>
        <taxon>Lophotrochozoa</taxon>
        <taxon>Mollusca</taxon>
        <taxon>Bivalvia</taxon>
        <taxon>Autobranchia</taxon>
        <taxon>Heteroconchia</taxon>
        <taxon>Euheterodonta</taxon>
        <taxon>Imparidentia</taxon>
        <taxon>Neoheterodontei</taxon>
        <taxon>Myida</taxon>
        <taxon>Dreissenoidea</taxon>
        <taxon>Dreissenidae</taxon>
        <taxon>Dreissena</taxon>
    </lineage>
</organism>
<comment type="caution">
    <text evidence="1">The sequence shown here is derived from an EMBL/GenBank/DDBJ whole genome shotgun (WGS) entry which is preliminary data.</text>
</comment>
<evidence type="ECO:0000313" key="1">
    <source>
        <dbReference type="EMBL" id="KAH3853049.1"/>
    </source>
</evidence>
<accession>A0A9D4R303</accession>
<dbReference type="AlphaFoldDB" id="A0A9D4R303"/>
<reference evidence="1" key="2">
    <citation type="submission" date="2020-11" db="EMBL/GenBank/DDBJ databases">
        <authorList>
            <person name="McCartney M.A."/>
            <person name="Auch B."/>
            <person name="Kono T."/>
            <person name="Mallez S."/>
            <person name="Becker A."/>
            <person name="Gohl D.M."/>
            <person name="Silverstein K.A.T."/>
            <person name="Koren S."/>
            <person name="Bechman K.B."/>
            <person name="Herman A."/>
            <person name="Abrahante J.E."/>
            <person name="Garbe J."/>
        </authorList>
    </citation>
    <scope>NUCLEOTIDE SEQUENCE</scope>
    <source>
        <strain evidence="1">Duluth1</strain>
        <tissue evidence="1">Whole animal</tissue>
    </source>
</reference>